<feature type="chain" id="PRO_5020301006" evidence="3">
    <location>
        <begin position="22"/>
        <end position="303"/>
    </location>
</feature>
<dbReference type="Proteomes" id="UP000305848">
    <property type="component" value="Unassembled WGS sequence"/>
</dbReference>
<sequence>MKCRISIGFPGLFALMFFIMACNKESESPTASLPSDALQANATKTLPKPDHIVIVVEENHAYSQIIGSLNAPYINALANDPFAANFKRSHAVTHPSQPNYLDLYSGSNQGVTDDNNPANDPFTTANLGRQLIDARHTYATYSDGLPSIGYNGDSYNAYRRKHNPAANWMGTGVNQIPAATNQPFTAFPADYSTLPTVSLVIPDQNNDMHDGTINRGDSWLRNNMDGYIQWAKTHNSLFILTFDEDDKNHSNHIVTIFCGSMVKRGQYITKINHYNVLRTIENMYGLSYAGNAANATTITSCWK</sequence>
<dbReference type="GO" id="GO:0042578">
    <property type="term" value="F:phosphoric ester hydrolase activity"/>
    <property type="evidence" value="ECO:0007669"/>
    <property type="project" value="UniProtKB-ARBA"/>
</dbReference>
<keyword evidence="1" id="KW-0378">Hydrolase</keyword>
<dbReference type="PROSITE" id="PS51257">
    <property type="entry name" value="PROKAR_LIPOPROTEIN"/>
    <property type="match status" value="1"/>
</dbReference>
<evidence type="ECO:0000256" key="1">
    <source>
        <dbReference type="ARBA" id="ARBA00022801"/>
    </source>
</evidence>
<dbReference type="Pfam" id="PF04185">
    <property type="entry name" value="Phosphoesterase"/>
    <property type="match status" value="1"/>
</dbReference>
<evidence type="ECO:0000313" key="4">
    <source>
        <dbReference type="EMBL" id="TKK65961.1"/>
    </source>
</evidence>
<protein>
    <submittedName>
        <fullName evidence="4">Acid phosphatase</fullName>
    </submittedName>
</protein>
<accession>A0A4U3KU74</accession>
<reference evidence="4 5" key="1">
    <citation type="submission" date="2019-05" db="EMBL/GenBank/DDBJ databases">
        <title>Panacibacter sp. strain 17mud1-8 Genome sequencing and assembly.</title>
        <authorList>
            <person name="Chhetri G."/>
        </authorList>
    </citation>
    <scope>NUCLEOTIDE SEQUENCE [LARGE SCALE GENOMIC DNA]</scope>
    <source>
        <strain evidence="4 5">17mud1-8</strain>
    </source>
</reference>
<dbReference type="PANTHER" id="PTHR31956:SF1">
    <property type="entry name" value="NON-SPECIFIC PHOSPHOLIPASE C1"/>
    <property type="match status" value="1"/>
</dbReference>
<proteinExistence type="predicted"/>
<dbReference type="InterPro" id="IPR017850">
    <property type="entry name" value="Alkaline_phosphatase_core_sf"/>
</dbReference>
<name>A0A4U3KU74_9BACT</name>
<comment type="caution">
    <text evidence="4">The sequence shown here is derived from an EMBL/GenBank/DDBJ whole genome shotgun (WGS) entry which is preliminary data.</text>
</comment>
<dbReference type="Gene3D" id="3.40.720.10">
    <property type="entry name" value="Alkaline Phosphatase, subunit A"/>
    <property type="match status" value="1"/>
</dbReference>
<organism evidence="4 5">
    <name type="scientific">Ilyomonas limi</name>
    <dbReference type="NCBI Taxonomy" id="2575867"/>
    <lineage>
        <taxon>Bacteria</taxon>
        <taxon>Pseudomonadati</taxon>
        <taxon>Bacteroidota</taxon>
        <taxon>Chitinophagia</taxon>
        <taxon>Chitinophagales</taxon>
        <taxon>Chitinophagaceae</taxon>
        <taxon>Ilyomonas</taxon>
    </lineage>
</organism>
<gene>
    <name evidence="4" type="ORF">FC093_18325</name>
</gene>
<evidence type="ECO:0000256" key="3">
    <source>
        <dbReference type="SAM" id="SignalP"/>
    </source>
</evidence>
<dbReference type="PANTHER" id="PTHR31956">
    <property type="entry name" value="NON-SPECIFIC PHOSPHOLIPASE C4-RELATED"/>
    <property type="match status" value="1"/>
</dbReference>
<feature type="signal peptide" evidence="3">
    <location>
        <begin position="1"/>
        <end position="21"/>
    </location>
</feature>
<dbReference type="EMBL" id="SZQL01000017">
    <property type="protein sequence ID" value="TKK65961.1"/>
    <property type="molecule type" value="Genomic_DNA"/>
</dbReference>
<dbReference type="RefSeq" id="WP_137263269.1">
    <property type="nucleotide sequence ID" value="NZ_SZQL01000017.1"/>
</dbReference>
<keyword evidence="3" id="KW-0732">Signal</keyword>
<evidence type="ECO:0000313" key="5">
    <source>
        <dbReference type="Proteomes" id="UP000305848"/>
    </source>
</evidence>
<feature type="region of interest" description="Disordered" evidence="2">
    <location>
        <begin position="97"/>
        <end position="120"/>
    </location>
</feature>
<keyword evidence="5" id="KW-1185">Reference proteome</keyword>
<dbReference type="AlphaFoldDB" id="A0A4U3KU74"/>
<evidence type="ECO:0000256" key="2">
    <source>
        <dbReference type="SAM" id="MobiDB-lite"/>
    </source>
</evidence>
<dbReference type="InterPro" id="IPR007312">
    <property type="entry name" value="Phosphoesterase"/>
</dbReference>
<dbReference type="OrthoDB" id="9770871at2"/>